<proteinExistence type="inferred from homology"/>
<keyword evidence="7 8" id="KW-0012">Acyltransferase</keyword>
<evidence type="ECO:0000259" key="9">
    <source>
        <dbReference type="Pfam" id="PF13720"/>
    </source>
</evidence>
<dbReference type="InterPro" id="IPR010137">
    <property type="entry name" value="Lipid_A_LpxA"/>
</dbReference>
<dbReference type="PIRSF" id="PIRSF000456">
    <property type="entry name" value="UDP-GlcNAc_acltr"/>
    <property type="match status" value="1"/>
</dbReference>
<evidence type="ECO:0000313" key="11">
    <source>
        <dbReference type="Proteomes" id="UP001526430"/>
    </source>
</evidence>
<dbReference type="PANTHER" id="PTHR43480:SF1">
    <property type="entry name" value="ACYL-[ACYL-CARRIER-PROTEIN]--UDP-N-ACETYLGLUCOSAMINE O-ACYLTRANSFERASE, MITOCHONDRIAL-RELATED"/>
    <property type="match status" value="1"/>
</dbReference>
<dbReference type="HAMAP" id="MF_00387">
    <property type="entry name" value="LpxA"/>
    <property type="match status" value="1"/>
</dbReference>
<evidence type="ECO:0000256" key="5">
    <source>
        <dbReference type="ARBA" id="ARBA00022737"/>
    </source>
</evidence>
<comment type="function">
    <text evidence="8">Involved in the biosynthesis of lipid A, a phosphorylated glycolipid that anchors the lipopolysaccharide to the outer membrane of the cell.</text>
</comment>
<evidence type="ECO:0000256" key="4">
    <source>
        <dbReference type="ARBA" id="ARBA00022679"/>
    </source>
</evidence>
<gene>
    <name evidence="8 10" type="primary">lpxA</name>
    <name evidence="10" type="ORF">OF850_00475</name>
</gene>
<evidence type="ECO:0000256" key="7">
    <source>
        <dbReference type="ARBA" id="ARBA00023315"/>
    </source>
</evidence>
<keyword evidence="1 8" id="KW-0963">Cytoplasm</keyword>
<evidence type="ECO:0000256" key="6">
    <source>
        <dbReference type="ARBA" id="ARBA00023098"/>
    </source>
</evidence>
<accession>A0ABT3NPK7</accession>
<keyword evidence="6 8" id="KW-0443">Lipid metabolism</keyword>
<evidence type="ECO:0000256" key="1">
    <source>
        <dbReference type="ARBA" id="ARBA00022490"/>
    </source>
</evidence>
<comment type="pathway">
    <text evidence="8">Glycolipid biosynthesis; lipid IV(A) biosynthesis; lipid IV(A) from (3R)-3-hydroxytetradecanoyl-[acyl-carrier-protein] and UDP-N-acetyl-alpha-D-glucosamine: step 1/6.</text>
</comment>
<evidence type="ECO:0000256" key="2">
    <source>
        <dbReference type="ARBA" id="ARBA00022516"/>
    </source>
</evidence>
<dbReference type="Pfam" id="PF00132">
    <property type="entry name" value="Hexapep"/>
    <property type="match status" value="2"/>
</dbReference>
<keyword evidence="3 8" id="KW-0441">Lipid A biosynthesis</keyword>
<dbReference type="Pfam" id="PF13720">
    <property type="entry name" value="Acetyltransf_11"/>
    <property type="match status" value="1"/>
</dbReference>
<keyword evidence="2 8" id="KW-0444">Lipid biosynthesis</keyword>
<dbReference type="InterPro" id="IPR011004">
    <property type="entry name" value="Trimer_LpxA-like_sf"/>
</dbReference>
<dbReference type="PANTHER" id="PTHR43480">
    <property type="entry name" value="ACYL-[ACYL-CARRIER-PROTEIN]--UDP-N-ACETYLGLUCOSAMINE O-ACYLTRANSFERASE"/>
    <property type="match status" value="1"/>
</dbReference>
<dbReference type="CDD" id="cd03351">
    <property type="entry name" value="LbH_UDP-GlcNAc_AT"/>
    <property type="match status" value="1"/>
</dbReference>
<dbReference type="NCBIfam" id="TIGR01852">
    <property type="entry name" value="lipid_A_lpxA"/>
    <property type="match status" value="1"/>
</dbReference>
<name>A0ABT3NPK7_9PROT</name>
<organism evidence="10 11">
    <name type="scientific">Sabulicella glaciei</name>
    <dbReference type="NCBI Taxonomy" id="2984948"/>
    <lineage>
        <taxon>Bacteria</taxon>
        <taxon>Pseudomonadati</taxon>
        <taxon>Pseudomonadota</taxon>
        <taxon>Alphaproteobacteria</taxon>
        <taxon>Acetobacterales</taxon>
        <taxon>Acetobacteraceae</taxon>
        <taxon>Sabulicella</taxon>
    </lineage>
</organism>
<dbReference type="GO" id="GO:0008780">
    <property type="term" value="F:acyl-[acyl-carrier-protein]-UDP-N-acetylglucosamine O-acyltransferase activity"/>
    <property type="evidence" value="ECO:0007669"/>
    <property type="project" value="UniProtKB-EC"/>
</dbReference>
<dbReference type="EC" id="2.3.1.129" evidence="8"/>
<dbReference type="Proteomes" id="UP001526430">
    <property type="component" value="Unassembled WGS sequence"/>
</dbReference>
<sequence length="285" mass="29660">MKSLDSIAPTAEVHASSVIAPGAVIGAGARIGPFCIIGPEVEIGPGAMLASHNVVEGRTVIGEGAQLASYASVGLAPQDLKYKGEPTGVLLGARSALREHVTVHRGSVGGDGFTRVGTDCLLMACSHVGHDCALGNGVILANNVMLGGHVRLGDNCFLGGGAAVHQMVRIGRQAMVGGLAGVTNDVPPFGNVFGLPARLVGLNVIGLRRRGFARENLHALRAAFRLIFREPGTFQERLTQAETQFAGDALVGEVIAFLRAGDRRRELIRPGRMAAEFGDEEESGT</sequence>
<comment type="subunit">
    <text evidence="8">Homotrimer.</text>
</comment>
<dbReference type="Gene3D" id="1.20.1180.10">
    <property type="entry name" value="Udp N-acetylglucosamine O-acyltransferase, C-terminal domain"/>
    <property type="match status" value="1"/>
</dbReference>
<comment type="similarity">
    <text evidence="8">Belongs to the transferase hexapeptide repeat family. LpxA subfamily.</text>
</comment>
<dbReference type="SUPFAM" id="SSF51161">
    <property type="entry name" value="Trimeric LpxA-like enzymes"/>
    <property type="match status" value="1"/>
</dbReference>
<comment type="caution">
    <text evidence="10">The sequence shown here is derived from an EMBL/GenBank/DDBJ whole genome shotgun (WGS) entry which is preliminary data.</text>
</comment>
<keyword evidence="5 8" id="KW-0677">Repeat</keyword>
<evidence type="ECO:0000256" key="8">
    <source>
        <dbReference type="HAMAP-Rule" id="MF_00387"/>
    </source>
</evidence>
<keyword evidence="4 8" id="KW-0808">Transferase</keyword>
<feature type="domain" description="UDP N-acetylglucosamine O-acyltransferase C-terminal" evidence="9">
    <location>
        <begin position="185"/>
        <end position="263"/>
    </location>
</feature>
<keyword evidence="11" id="KW-1185">Reference proteome</keyword>
<protein>
    <recommendedName>
        <fullName evidence="8">Acyl-[acyl-carrier-protein]--UDP-N-acetylglucosamine O-acyltransferase</fullName>
        <shortName evidence="8">UDP-N-acetylglucosamine acyltransferase</shortName>
        <ecNumber evidence="8">2.3.1.129</ecNumber>
    </recommendedName>
</protein>
<evidence type="ECO:0000256" key="3">
    <source>
        <dbReference type="ARBA" id="ARBA00022556"/>
    </source>
</evidence>
<dbReference type="NCBIfam" id="NF003657">
    <property type="entry name" value="PRK05289.1"/>
    <property type="match status" value="1"/>
</dbReference>
<dbReference type="RefSeq" id="WP_301587701.1">
    <property type="nucleotide sequence ID" value="NZ_JAPFQI010000001.1"/>
</dbReference>
<dbReference type="InterPro" id="IPR018357">
    <property type="entry name" value="Hexapep_transf_CS"/>
</dbReference>
<dbReference type="EMBL" id="JAPFQI010000001">
    <property type="protein sequence ID" value="MCW8084089.1"/>
    <property type="molecule type" value="Genomic_DNA"/>
</dbReference>
<dbReference type="Gene3D" id="2.160.10.10">
    <property type="entry name" value="Hexapeptide repeat proteins"/>
    <property type="match status" value="1"/>
</dbReference>
<comment type="catalytic activity">
    <reaction evidence="8">
        <text>a (3R)-hydroxyacyl-[ACP] + UDP-N-acetyl-alpha-D-glucosamine = a UDP-3-O-[(3R)-3-hydroxyacyl]-N-acetyl-alpha-D-glucosamine + holo-[ACP]</text>
        <dbReference type="Rhea" id="RHEA:67812"/>
        <dbReference type="Rhea" id="RHEA-COMP:9685"/>
        <dbReference type="Rhea" id="RHEA-COMP:9945"/>
        <dbReference type="ChEBI" id="CHEBI:57705"/>
        <dbReference type="ChEBI" id="CHEBI:64479"/>
        <dbReference type="ChEBI" id="CHEBI:78827"/>
        <dbReference type="ChEBI" id="CHEBI:173225"/>
        <dbReference type="EC" id="2.3.1.129"/>
    </reaction>
</comment>
<dbReference type="PROSITE" id="PS00101">
    <property type="entry name" value="HEXAPEP_TRANSFERASES"/>
    <property type="match status" value="1"/>
</dbReference>
<dbReference type="InterPro" id="IPR037157">
    <property type="entry name" value="Acetyltransf_C_sf"/>
</dbReference>
<reference evidence="10 11" key="1">
    <citation type="submission" date="2022-10" db="EMBL/GenBank/DDBJ databases">
        <title>Roseococcus glaciei nov., sp. nov., isolated from glacier.</title>
        <authorList>
            <person name="Liu Q."/>
            <person name="Xin Y.-H."/>
        </authorList>
    </citation>
    <scope>NUCLEOTIDE SEQUENCE [LARGE SCALE GENOMIC DNA]</scope>
    <source>
        <strain evidence="10 11">MDT2-1-1</strain>
    </source>
</reference>
<dbReference type="InterPro" id="IPR001451">
    <property type="entry name" value="Hexapep"/>
</dbReference>
<comment type="subcellular location">
    <subcellularLocation>
        <location evidence="8">Cytoplasm</location>
    </subcellularLocation>
</comment>
<dbReference type="InterPro" id="IPR029098">
    <property type="entry name" value="Acetyltransf_C"/>
</dbReference>
<evidence type="ECO:0000313" key="10">
    <source>
        <dbReference type="EMBL" id="MCW8084089.1"/>
    </source>
</evidence>